<dbReference type="OrthoDB" id="9151782at2"/>
<reference evidence="1 2" key="1">
    <citation type="submission" date="2019-03" db="EMBL/GenBank/DDBJ databases">
        <title>Sapientia aquatica gen. nov., sp. nov., isolated from a crater lake.</title>
        <authorList>
            <person name="Felfoldi T."/>
            <person name="Szabo A."/>
            <person name="Toth E."/>
            <person name="Schumann P."/>
            <person name="Keki Z."/>
            <person name="Marialigeti K."/>
            <person name="Mathe I."/>
        </authorList>
    </citation>
    <scope>NUCLEOTIDE SEQUENCE [LARGE SCALE GENOMIC DNA]</scope>
    <source>
        <strain evidence="1 2">SA-152</strain>
    </source>
</reference>
<dbReference type="Gene3D" id="3.90.550.10">
    <property type="entry name" value="Spore Coat Polysaccharide Biosynthesis Protein SpsA, Chain A"/>
    <property type="match status" value="1"/>
</dbReference>
<evidence type="ECO:0008006" key="3">
    <source>
        <dbReference type="Google" id="ProtNLM"/>
    </source>
</evidence>
<name>A0A4R5VSW7_9BURK</name>
<dbReference type="Proteomes" id="UP000294829">
    <property type="component" value="Unassembled WGS sequence"/>
</dbReference>
<keyword evidence="2" id="KW-1185">Reference proteome</keyword>
<accession>A0A4R5VSW7</accession>
<dbReference type="InterPro" id="IPR029044">
    <property type="entry name" value="Nucleotide-diphossugar_trans"/>
</dbReference>
<sequence length="327" mass="37712">MKKALALLCFNRPTYFQLCWPSIICQQIKGKPIQECYDIFVFQDGLGDENKETNRTPHGSVCELIGRLPSDIKILAQATNLGIAMHFDFVEKFLFVEHDYDFVTFCEDDLILAPGYMSAIDLMCDKFRDDPRIGMVSAHPSHPGIALGTQRFNKHRYARMGHNWGFGVFREFWKKRQSFVESYLELVKHRPYRERSNAEICRWLELVGFRGERSSQDYIKQCATCALGGVRISTFANFGLPIGRSGQHCTPDLFKSMGLDQVVVFNDELSHLNDLDQQKYFKIHKGDRDQILLHPQPLTLDNMVDDQQHWLAKFTSGELHPATLLTR</sequence>
<dbReference type="EMBL" id="SMYL01000012">
    <property type="protein sequence ID" value="TDK61956.1"/>
    <property type="molecule type" value="Genomic_DNA"/>
</dbReference>
<protein>
    <recommendedName>
        <fullName evidence="3">Glycosyltransferase family 2 protein</fullName>
    </recommendedName>
</protein>
<organism evidence="1 2">
    <name type="scientific">Sapientia aquatica</name>
    <dbReference type="NCBI Taxonomy" id="1549640"/>
    <lineage>
        <taxon>Bacteria</taxon>
        <taxon>Pseudomonadati</taxon>
        <taxon>Pseudomonadota</taxon>
        <taxon>Betaproteobacteria</taxon>
        <taxon>Burkholderiales</taxon>
        <taxon>Oxalobacteraceae</taxon>
        <taxon>Sapientia</taxon>
    </lineage>
</organism>
<evidence type="ECO:0000313" key="2">
    <source>
        <dbReference type="Proteomes" id="UP000294829"/>
    </source>
</evidence>
<comment type="caution">
    <text evidence="1">The sequence shown here is derived from an EMBL/GenBank/DDBJ whole genome shotgun (WGS) entry which is preliminary data.</text>
</comment>
<dbReference type="SUPFAM" id="SSF53448">
    <property type="entry name" value="Nucleotide-diphospho-sugar transferases"/>
    <property type="match status" value="1"/>
</dbReference>
<proteinExistence type="predicted"/>
<gene>
    <name evidence="1" type="ORF">E2I14_16890</name>
</gene>
<evidence type="ECO:0000313" key="1">
    <source>
        <dbReference type="EMBL" id="TDK61956.1"/>
    </source>
</evidence>
<dbReference type="AlphaFoldDB" id="A0A4R5VSW7"/>
<dbReference type="RefSeq" id="WP_133330689.1">
    <property type="nucleotide sequence ID" value="NZ_SMYL01000012.1"/>
</dbReference>